<evidence type="ECO:0000313" key="1">
    <source>
        <dbReference type="EMBL" id="CAG8537466.1"/>
    </source>
</evidence>
<feature type="non-terminal residue" evidence="1">
    <location>
        <position position="85"/>
    </location>
</feature>
<comment type="caution">
    <text evidence="1">The sequence shown here is derived from an EMBL/GenBank/DDBJ whole genome shotgun (WGS) entry which is preliminary data.</text>
</comment>
<proteinExistence type="predicted"/>
<name>A0A9N9FHW1_9GLOM</name>
<protein>
    <submittedName>
        <fullName evidence="1">5724_t:CDS:1</fullName>
    </submittedName>
</protein>
<sequence length="85" mass="9951">MHHGRLRGKEWNEQMRIIPFKEVARHIEIKFLHTGYKIMAQNNLTTHGQGKAHFDIGNNKLADKLMGEGHTHPIEEPLKRFTKKL</sequence>
<dbReference type="EMBL" id="CAJVPK010000662">
    <property type="protein sequence ID" value="CAG8537466.1"/>
    <property type="molecule type" value="Genomic_DNA"/>
</dbReference>
<gene>
    <name evidence="1" type="ORF">DEBURN_LOCUS6444</name>
</gene>
<accession>A0A9N9FHW1</accession>
<organism evidence="1 2">
    <name type="scientific">Diversispora eburnea</name>
    <dbReference type="NCBI Taxonomy" id="1213867"/>
    <lineage>
        <taxon>Eukaryota</taxon>
        <taxon>Fungi</taxon>
        <taxon>Fungi incertae sedis</taxon>
        <taxon>Mucoromycota</taxon>
        <taxon>Glomeromycotina</taxon>
        <taxon>Glomeromycetes</taxon>
        <taxon>Diversisporales</taxon>
        <taxon>Diversisporaceae</taxon>
        <taxon>Diversispora</taxon>
    </lineage>
</organism>
<reference evidence="1" key="1">
    <citation type="submission" date="2021-06" db="EMBL/GenBank/DDBJ databases">
        <authorList>
            <person name="Kallberg Y."/>
            <person name="Tangrot J."/>
            <person name="Rosling A."/>
        </authorList>
    </citation>
    <scope>NUCLEOTIDE SEQUENCE</scope>
    <source>
        <strain evidence="1">AZ414A</strain>
    </source>
</reference>
<keyword evidence="2" id="KW-1185">Reference proteome</keyword>
<dbReference type="AlphaFoldDB" id="A0A9N9FHW1"/>
<evidence type="ECO:0000313" key="2">
    <source>
        <dbReference type="Proteomes" id="UP000789706"/>
    </source>
</evidence>
<dbReference type="Proteomes" id="UP000789706">
    <property type="component" value="Unassembled WGS sequence"/>
</dbReference>